<accession>A0A8S0R3Q5</accession>
<dbReference type="EMBL" id="CACTIH010002078">
    <property type="protein sequence ID" value="CAA2972978.1"/>
    <property type="molecule type" value="Genomic_DNA"/>
</dbReference>
<feature type="chain" id="PRO_5035789958" evidence="1">
    <location>
        <begin position="21"/>
        <end position="247"/>
    </location>
</feature>
<dbReference type="Gene3D" id="2.160.20.10">
    <property type="entry name" value="Single-stranded right-handed beta-helix, Pectin lyase-like"/>
    <property type="match status" value="1"/>
</dbReference>
<dbReference type="Gramene" id="OE9A033585T1">
    <property type="protein sequence ID" value="OE9A033585C1"/>
    <property type="gene ID" value="OE9A033585"/>
</dbReference>
<dbReference type="SUPFAM" id="SSF101148">
    <property type="entry name" value="Plant invertase/pectin methylesterase inhibitor"/>
    <property type="match status" value="1"/>
</dbReference>
<reference evidence="3 4" key="1">
    <citation type="submission" date="2019-12" db="EMBL/GenBank/DDBJ databases">
        <authorList>
            <person name="Alioto T."/>
            <person name="Alioto T."/>
            <person name="Gomez Garrido J."/>
        </authorList>
    </citation>
    <scope>NUCLEOTIDE SEQUENCE [LARGE SCALE GENOMIC DNA]</scope>
</reference>
<evidence type="ECO:0000256" key="1">
    <source>
        <dbReference type="SAM" id="SignalP"/>
    </source>
</evidence>
<name>A0A8S0R3Q5_OLEEU</name>
<dbReference type="CDD" id="cd15798">
    <property type="entry name" value="PMEI-like_3"/>
    <property type="match status" value="1"/>
</dbReference>
<keyword evidence="4" id="KW-1185">Reference proteome</keyword>
<dbReference type="InterPro" id="IPR035513">
    <property type="entry name" value="Invertase/methylesterase_inhib"/>
</dbReference>
<feature type="domain" description="Pectinesterase inhibitor" evidence="2">
    <location>
        <begin position="31"/>
        <end position="166"/>
    </location>
</feature>
<dbReference type="Pfam" id="PF04043">
    <property type="entry name" value="PMEI"/>
    <property type="match status" value="1"/>
</dbReference>
<dbReference type="PANTHER" id="PTHR31707">
    <property type="entry name" value="PECTINESTERASE"/>
    <property type="match status" value="1"/>
</dbReference>
<proteinExistence type="predicted"/>
<dbReference type="SMART" id="SM00856">
    <property type="entry name" value="PMEI"/>
    <property type="match status" value="1"/>
</dbReference>
<comment type="caution">
    <text evidence="3">The sequence shown here is derived from an EMBL/GenBank/DDBJ whole genome shotgun (WGS) entry which is preliminary data.</text>
</comment>
<evidence type="ECO:0000313" key="4">
    <source>
        <dbReference type="Proteomes" id="UP000594638"/>
    </source>
</evidence>
<dbReference type="AlphaFoldDB" id="A0A8S0R3Q5"/>
<dbReference type="GO" id="GO:0004857">
    <property type="term" value="F:enzyme inhibitor activity"/>
    <property type="evidence" value="ECO:0007669"/>
    <property type="project" value="InterPro"/>
</dbReference>
<keyword evidence="1" id="KW-0732">Signal</keyword>
<evidence type="ECO:0000259" key="2">
    <source>
        <dbReference type="SMART" id="SM00856"/>
    </source>
</evidence>
<dbReference type="InterPro" id="IPR012334">
    <property type="entry name" value="Pectin_lyas_fold"/>
</dbReference>
<protein>
    <submittedName>
        <fullName evidence="3">Pectinesterase-like</fullName>
    </submittedName>
</protein>
<dbReference type="Proteomes" id="UP000594638">
    <property type="component" value="Unassembled WGS sequence"/>
</dbReference>
<dbReference type="InterPro" id="IPR006501">
    <property type="entry name" value="Pectinesterase_inhib_dom"/>
</dbReference>
<evidence type="ECO:0000313" key="3">
    <source>
        <dbReference type="EMBL" id="CAA2972978.1"/>
    </source>
</evidence>
<organism evidence="3 4">
    <name type="scientific">Olea europaea subsp. europaea</name>
    <dbReference type="NCBI Taxonomy" id="158383"/>
    <lineage>
        <taxon>Eukaryota</taxon>
        <taxon>Viridiplantae</taxon>
        <taxon>Streptophyta</taxon>
        <taxon>Embryophyta</taxon>
        <taxon>Tracheophyta</taxon>
        <taxon>Spermatophyta</taxon>
        <taxon>Magnoliopsida</taxon>
        <taxon>eudicotyledons</taxon>
        <taxon>Gunneridae</taxon>
        <taxon>Pentapetalae</taxon>
        <taxon>asterids</taxon>
        <taxon>lamiids</taxon>
        <taxon>Lamiales</taxon>
        <taxon>Oleaceae</taxon>
        <taxon>Oleeae</taxon>
        <taxon>Olea</taxon>
    </lineage>
</organism>
<gene>
    <name evidence="3" type="ORF">OLEA9_A033585</name>
</gene>
<feature type="signal peptide" evidence="1">
    <location>
        <begin position="1"/>
        <end position="20"/>
    </location>
</feature>
<sequence>MNKALLLGVLVFLVVGVVIGLIAGVNHHHSTTDEDGQVLSTTTKSVAACVSSMSSLANNASATPNDFLQATINVATEEVQGTRNRSLKIGQAANNPVQKMAVEDCKELLEYAVEELQASYSMVGDSNLHTAIDRSPATKLVKRQLKNAILHGLLNATQLTDHAHAIPQILQAFSLPITTAATTTSTTRRLLDNNRDMLDNDGQLMARQTGGQPAPNSVVAQDKSGQYKSINDALAAYPKDLKGRYII</sequence>
<dbReference type="NCBIfam" id="TIGR01614">
    <property type="entry name" value="PME_inhib"/>
    <property type="match status" value="1"/>
</dbReference>
<dbReference type="Gene3D" id="1.20.140.40">
    <property type="entry name" value="Invertase/pectin methylesterase inhibitor family protein"/>
    <property type="match status" value="1"/>
</dbReference>